<protein>
    <recommendedName>
        <fullName evidence="1">Phosphate regulon transcriptional regulatory protein PhoB</fullName>
    </recommendedName>
</protein>
<dbReference type="GO" id="GO:0005829">
    <property type="term" value="C:cytosol"/>
    <property type="evidence" value="ECO:0007669"/>
    <property type="project" value="TreeGrafter"/>
</dbReference>
<reference evidence="12 13" key="1">
    <citation type="submission" date="2016-11" db="EMBL/GenBank/DDBJ databases">
        <title>Genomic analysis of Caldithrix abyssi and proposal of a novel bacterial phylum Caldithrichaeota.</title>
        <authorList>
            <person name="Kublanov I."/>
            <person name="Sigalova O."/>
            <person name="Gavrilov S."/>
            <person name="Lebedinsky A."/>
            <person name="Ivanova N."/>
            <person name="Daum C."/>
            <person name="Reddy T."/>
            <person name="Klenk H.P."/>
            <person name="Goker M."/>
            <person name="Reva O."/>
            <person name="Miroshnichenko M."/>
            <person name="Kyprides N."/>
            <person name="Woyke T."/>
            <person name="Gelfand M."/>
        </authorList>
    </citation>
    <scope>NUCLEOTIDE SEQUENCE [LARGE SCALE GENOMIC DNA]</scope>
    <source>
        <strain evidence="12 13">LF13</strain>
    </source>
</reference>
<dbReference type="InterPro" id="IPR001867">
    <property type="entry name" value="OmpR/PhoB-type_DNA-bd"/>
</dbReference>
<comment type="function">
    <text evidence="7">This protein is a positive regulator for the phosphate regulon. Transcription of this operon is positively regulated by PhoB and PhoR when phosphate is limited.</text>
</comment>
<feature type="modified residue" description="4-aspartylphosphate" evidence="8">
    <location>
        <position position="56"/>
    </location>
</feature>
<dbReference type="Pfam" id="PF00072">
    <property type="entry name" value="Response_reg"/>
    <property type="match status" value="1"/>
</dbReference>
<evidence type="ECO:0000259" key="11">
    <source>
        <dbReference type="PROSITE" id="PS51755"/>
    </source>
</evidence>
<dbReference type="AlphaFoldDB" id="A0A1J1CD64"/>
<accession>A0A1J1CD64</accession>
<keyword evidence="2 8" id="KW-0597">Phosphoprotein</keyword>
<evidence type="ECO:0000256" key="9">
    <source>
        <dbReference type="PROSITE-ProRule" id="PRU01091"/>
    </source>
</evidence>
<feature type="domain" description="Response regulatory" evidence="10">
    <location>
        <begin position="7"/>
        <end position="121"/>
    </location>
</feature>
<feature type="DNA-binding region" description="OmpR/PhoB-type" evidence="9">
    <location>
        <begin position="136"/>
        <end position="235"/>
    </location>
</feature>
<organism evidence="12 13">
    <name type="scientific">Caldithrix abyssi DSM 13497</name>
    <dbReference type="NCBI Taxonomy" id="880073"/>
    <lineage>
        <taxon>Bacteria</taxon>
        <taxon>Pseudomonadati</taxon>
        <taxon>Calditrichota</taxon>
        <taxon>Calditrichia</taxon>
        <taxon>Calditrichales</taxon>
        <taxon>Calditrichaceae</taxon>
        <taxon>Caldithrix</taxon>
    </lineage>
</organism>
<evidence type="ECO:0000256" key="7">
    <source>
        <dbReference type="ARBA" id="ARBA00024735"/>
    </source>
</evidence>
<keyword evidence="6" id="KW-0804">Transcription</keyword>
<dbReference type="CDD" id="cd00383">
    <property type="entry name" value="trans_reg_C"/>
    <property type="match status" value="1"/>
</dbReference>
<keyword evidence="4" id="KW-0805">Transcription regulation</keyword>
<dbReference type="EMBL" id="CP018099">
    <property type="protein sequence ID" value="APF19840.1"/>
    <property type="molecule type" value="Genomic_DNA"/>
</dbReference>
<dbReference type="FunFam" id="3.40.50.2300:FF:000001">
    <property type="entry name" value="DNA-binding response regulator PhoB"/>
    <property type="match status" value="1"/>
</dbReference>
<evidence type="ECO:0000256" key="4">
    <source>
        <dbReference type="ARBA" id="ARBA00023015"/>
    </source>
</evidence>
<keyword evidence="3" id="KW-0902">Two-component regulatory system</keyword>
<dbReference type="PROSITE" id="PS50110">
    <property type="entry name" value="RESPONSE_REGULATORY"/>
    <property type="match status" value="1"/>
</dbReference>
<dbReference type="GO" id="GO:0000156">
    <property type="term" value="F:phosphorelay response regulator activity"/>
    <property type="evidence" value="ECO:0007669"/>
    <property type="project" value="TreeGrafter"/>
</dbReference>
<evidence type="ECO:0000313" key="13">
    <source>
        <dbReference type="Proteomes" id="UP000183868"/>
    </source>
</evidence>
<dbReference type="GO" id="GO:0032993">
    <property type="term" value="C:protein-DNA complex"/>
    <property type="evidence" value="ECO:0007669"/>
    <property type="project" value="TreeGrafter"/>
</dbReference>
<dbReference type="GO" id="GO:0000976">
    <property type="term" value="F:transcription cis-regulatory region binding"/>
    <property type="evidence" value="ECO:0007669"/>
    <property type="project" value="TreeGrafter"/>
</dbReference>
<evidence type="ECO:0000256" key="8">
    <source>
        <dbReference type="PROSITE-ProRule" id="PRU00169"/>
    </source>
</evidence>
<dbReference type="InterPro" id="IPR011006">
    <property type="entry name" value="CheY-like_superfamily"/>
</dbReference>
<dbReference type="InterPro" id="IPR016032">
    <property type="entry name" value="Sig_transdc_resp-reg_C-effctor"/>
</dbReference>
<proteinExistence type="predicted"/>
<gene>
    <name evidence="12" type="primary">ompR</name>
    <name evidence="12" type="ORF">Cabys_3092</name>
</gene>
<feature type="domain" description="OmpR/PhoB-type" evidence="11">
    <location>
        <begin position="136"/>
        <end position="235"/>
    </location>
</feature>
<evidence type="ECO:0000259" key="10">
    <source>
        <dbReference type="PROSITE" id="PS50110"/>
    </source>
</evidence>
<evidence type="ECO:0000256" key="3">
    <source>
        <dbReference type="ARBA" id="ARBA00023012"/>
    </source>
</evidence>
<dbReference type="InterPro" id="IPR039420">
    <property type="entry name" value="WalR-like"/>
</dbReference>
<dbReference type="Gene3D" id="3.40.50.2300">
    <property type="match status" value="1"/>
</dbReference>
<dbReference type="Proteomes" id="UP000183868">
    <property type="component" value="Chromosome"/>
</dbReference>
<dbReference type="KEGG" id="caby:Cabys_3092"/>
<dbReference type="SMART" id="SM00862">
    <property type="entry name" value="Trans_reg_C"/>
    <property type="match status" value="1"/>
</dbReference>
<dbReference type="SUPFAM" id="SSF52172">
    <property type="entry name" value="CheY-like"/>
    <property type="match status" value="1"/>
</dbReference>
<dbReference type="FunFam" id="1.10.10.10:FF:000018">
    <property type="entry name" value="DNA-binding response regulator ResD"/>
    <property type="match status" value="1"/>
</dbReference>
<evidence type="ECO:0000256" key="6">
    <source>
        <dbReference type="ARBA" id="ARBA00023163"/>
    </source>
</evidence>
<name>A0A1J1CD64_CALAY</name>
<dbReference type="SUPFAM" id="SSF46894">
    <property type="entry name" value="C-terminal effector domain of the bipartite response regulators"/>
    <property type="match status" value="1"/>
</dbReference>
<evidence type="ECO:0000256" key="1">
    <source>
        <dbReference type="ARBA" id="ARBA00013332"/>
    </source>
</evidence>
<dbReference type="Gene3D" id="6.10.250.690">
    <property type="match status" value="1"/>
</dbReference>
<dbReference type="InterPro" id="IPR036388">
    <property type="entry name" value="WH-like_DNA-bd_sf"/>
</dbReference>
<dbReference type="Gene3D" id="1.10.10.10">
    <property type="entry name" value="Winged helix-like DNA-binding domain superfamily/Winged helix DNA-binding domain"/>
    <property type="match status" value="1"/>
</dbReference>
<dbReference type="PANTHER" id="PTHR48111">
    <property type="entry name" value="REGULATOR OF RPOS"/>
    <property type="match status" value="1"/>
</dbReference>
<dbReference type="Pfam" id="PF00486">
    <property type="entry name" value="Trans_reg_C"/>
    <property type="match status" value="1"/>
</dbReference>
<dbReference type="InterPro" id="IPR001789">
    <property type="entry name" value="Sig_transdc_resp-reg_receiver"/>
</dbReference>
<evidence type="ECO:0000256" key="2">
    <source>
        <dbReference type="ARBA" id="ARBA00022553"/>
    </source>
</evidence>
<dbReference type="GO" id="GO:0006355">
    <property type="term" value="P:regulation of DNA-templated transcription"/>
    <property type="evidence" value="ECO:0007669"/>
    <property type="project" value="InterPro"/>
</dbReference>
<keyword evidence="5 9" id="KW-0238">DNA-binding</keyword>
<dbReference type="PANTHER" id="PTHR48111:SF40">
    <property type="entry name" value="PHOSPHATE REGULON TRANSCRIPTIONAL REGULATORY PROTEIN PHOB"/>
    <property type="match status" value="1"/>
</dbReference>
<dbReference type="SMART" id="SM00448">
    <property type="entry name" value="REC"/>
    <property type="match status" value="1"/>
</dbReference>
<evidence type="ECO:0000313" key="12">
    <source>
        <dbReference type="EMBL" id="APF19840.1"/>
    </source>
</evidence>
<sequence>MDVMNRNVLLIEDDTEICALLELHLRDLGIDLDVANQGDRGLERALKNDYQLVILDVMLPALDGLEVCKILREKKKKLPILMLTARSEELDKVLGLELGADDYITKPFSIRELLARVKTILRRIKAYEESNESDGPEEFKTGDLAVNVAKRRVLLKNKNIELTAKEFELLKLFISNPGRAFSREKLLNMVWGYQFSGYEHTVNSHINRLRAKIEDDPSNPRYIKTVWGVGYKFMDEDDVGQ</sequence>
<evidence type="ECO:0000256" key="5">
    <source>
        <dbReference type="ARBA" id="ARBA00023125"/>
    </source>
</evidence>
<dbReference type="PROSITE" id="PS51755">
    <property type="entry name" value="OMPR_PHOB"/>
    <property type="match status" value="1"/>
</dbReference>